<comment type="similarity">
    <text evidence="1">Belongs to the peptidase C48 family.</text>
</comment>
<reference evidence="9" key="2">
    <citation type="submission" date="2025-08" db="UniProtKB">
        <authorList>
            <consortium name="RefSeq"/>
        </authorList>
    </citation>
    <scope>IDENTIFICATION</scope>
    <source>
        <strain evidence="9">S238N-H82</strain>
        <tissue evidence="9">Testes</tissue>
    </source>
</reference>
<evidence type="ECO:0000259" key="7">
    <source>
        <dbReference type="PROSITE" id="PS50966"/>
    </source>
</evidence>
<dbReference type="PROSITE" id="PS50966">
    <property type="entry name" value="ZF_SWIM"/>
    <property type="match status" value="1"/>
</dbReference>
<feature type="compositionally biased region" description="Basic and acidic residues" evidence="5">
    <location>
        <begin position="194"/>
        <end position="204"/>
    </location>
</feature>
<protein>
    <submittedName>
        <fullName evidence="9">Uncharacterized protein LOC118403317</fullName>
    </submittedName>
</protein>
<keyword evidence="4" id="KW-0862">Zinc</keyword>
<dbReference type="GO" id="GO:0003700">
    <property type="term" value="F:DNA-binding transcription factor activity"/>
    <property type="evidence" value="ECO:0007669"/>
    <property type="project" value="InterPro"/>
</dbReference>
<evidence type="ECO:0000313" key="8">
    <source>
        <dbReference type="Proteomes" id="UP000001554"/>
    </source>
</evidence>
<feature type="domain" description="SWIM-type" evidence="7">
    <location>
        <begin position="587"/>
        <end position="623"/>
    </location>
</feature>
<evidence type="ECO:0000256" key="3">
    <source>
        <dbReference type="ARBA" id="ARBA00022801"/>
    </source>
</evidence>
<feature type="region of interest" description="Disordered" evidence="5">
    <location>
        <begin position="736"/>
        <end position="906"/>
    </location>
</feature>
<keyword evidence="4" id="KW-0479">Metal-binding</keyword>
<proteinExistence type="inferred from homology"/>
<gene>
    <name evidence="9" type="primary">LOC118403317</name>
</gene>
<dbReference type="Pfam" id="PF02902">
    <property type="entry name" value="Peptidase_C48"/>
    <property type="match status" value="1"/>
</dbReference>
<dbReference type="Proteomes" id="UP000001554">
    <property type="component" value="Chromosome 2"/>
</dbReference>
<reference evidence="8" key="1">
    <citation type="journal article" date="2020" name="Nat. Ecol. Evol.">
        <title>Deeply conserved synteny resolves early events in vertebrate evolution.</title>
        <authorList>
            <person name="Simakov O."/>
            <person name="Marletaz F."/>
            <person name="Yue J.X."/>
            <person name="O'Connell B."/>
            <person name="Jenkins J."/>
            <person name="Brandt A."/>
            <person name="Calef R."/>
            <person name="Tung C.H."/>
            <person name="Huang T.K."/>
            <person name="Schmutz J."/>
            <person name="Satoh N."/>
            <person name="Yu J.K."/>
            <person name="Putnam N.H."/>
            <person name="Green R.E."/>
            <person name="Rokhsar D.S."/>
        </authorList>
    </citation>
    <scope>NUCLEOTIDE SEQUENCE [LARGE SCALE GENOMIC DNA]</scope>
    <source>
        <strain evidence="8">S238N-H82</strain>
    </source>
</reference>
<dbReference type="InterPro" id="IPR007527">
    <property type="entry name" value="Znf_SWIM"/>
</dbReference>
<keyword evidence="3" id="KW-0378">Hydrolase</keyword>
<feature type="region of interest" description="Disordered" evidence="5">
    <location>
        <begin position="185"/>
        <end position="204"/>
    </location>
</feature>
<keyword evidence="2" id="KW-0645">Protease</keyword>
<organism evidence="8 9">
    <name type="scientific">Branchiostoma floridae</name>
    <name type="common">Florida lancelet</name>
    <name type="synonym">Amphioxus</name>
    <dbReference type="NCBI Taxonomy" id="7739"/>
    <lineage>
        <taxon>Eukaryota</taxon>
        <taxon>Metazoa</taxon>
        <taxon>Chordata</taxon>
        <taxon>Cephalochordata</taxon>
        <taxon>Leptocardii</taxon>
        <taxon>Amphioxiformes</taxon>
        <taxon>Branchiostomatidae</taxon>
        <taxon>Branchiostoma</taxon>
    </lineage>
</organism>
<dbReference type="GO" id="GO:0006508">
    <property type="term" value="P:proteolysis"/>
    <property type="evidence" value="ECO:0007669"/>
    <property type="project" value="UniProtKB-KW"/>
</dbReference>
<evidence type="ECO:0000256" key="1">
    <source>
        <dbReference type="ARBA" id="ARBA00005234"/>
    </source>
</evidence>
<evidence type="ECO:0000259" key="6">
    <source>
        <dbReference type="PROSITE" id="PS50600"/>
    </source>
</evidence>
<dbReference type="GeneID" id="118403317"/>
<dbReference type="RefSeq" id="XP_035657911.1">
    <property type="nucleotide sequence ID" value="XM_035802018.1"/>
</dbReference>
<dbReference type="GO" id="GO:0008234">
    <property type="term" value="F:cysteine-type peptidase activity"/>
    <property type="evidence" value="ECO:0007669"/>
    <property type="project" value="InterPro"/>
</dbReference>
<dbReference type="Gene3D" id="3.40.395.10">
    <property type="entry name" value="Adenoviral Proteinase, Chain A"/>
    <property type="match status" value="1"/>
</dbReference>
<dbReference type="PANTHER" id="PTHR47456:SF4">
    <property type="entry name" value="SWIM-TYPE DOMAIN-CONTAINING PROTEIN"/>
    <property type="match status" value="1"/>
</dbReference>
<sequence>MYFHLTGVPFDGSPFQLVGTKVYECHLGKDRNAAAKDKYHAQRQAQSLEDHAFQARRCSVQTTKKMNCPVQFTVYHIIKFPDDKFKIDKDTDARRRKASKDLKKAIDQKPSSVQATVQFHTCFPTLTEHKNHPTVGEVAELREGVDERVKGRIRTLALNGVKDIREMRRHLDAYVNDDLFKEQDLPPTTRRRYNPTDKDIRNNMDKSKDRIKNSKEDQCNVQVMCNRLQSYIITVDVKCKILTSRWLSKGDCNIMYRPSQKQTDGSVTTLLYCYQAAWQARLLQKYGNQMCLLDATYRTCRFDLPLFFLCVRTNVCYAVVGFFIITNEAAEDIEEALQVFKDWNSSWTPSHFMVDFSRAEMNALAEVFPESKVHLCDFHREKSWVEWVRKGANGVSHEQQTVLKLLRNLAASSTQEEFLSSLSNLQDSDVWNESEKLRDYISHKWLPEAERWVHMFRAKQLKIPVYTNNGIERQNETLKHSFLQGYKKSSLTELITVLVTQFTTNTLRKSDLPFSNSRYTQLNIESSSMYRRYNENIPVYLRDRPRGFVQHMKARLEEAKDYTANDVIELDHDTFSVKSQSEPSKYHTVYFGDDEDMPCCTCRDWARHLLPCKHFFAIFQQVSGWGWENLPASYKDNPLFTLDDSCLGQKADSPSTSASVNMEASNATQLAFIPASLPEKKSSNKRKRDQMRTACGSLLHAITENTYHLQDEEYLQELKDQLTEMLEDVRSHTLHEGPFRISFSPKKKKTSTPPKDKAKTPPEDKAWTPPEDKARTPPEDKARTPPEDKAWTPPEDEAKTPPEDEAKTPPEDKARTPPEDKAWTPPEDKAWTPPQDEAKTPPEDEAKTPPEDKARTPPEDKAWTPPEDKAWTPPEDKARTPQEDKTSTLPKDKTSVRPEDIPFSPPEEAKMAELPVRRGSRKHPYTKRVGLHAEIMRSTFQVKVTVDQDINTIKCEPEPNTPTTRRGGPSAHNILVNGFGYNITYQDMQSLQCQNWVNDRIINFYLKMVVHRGNQQGPMKLASFDTYFYTMLMKHGYMSEIVMQWSRDIDLSSVDLALIPVHHQGNHWCLAVVDTGYMCLRYFDSMGGRNDKGVKAIRCYLQECSKRKGMPSAWAVEYPKEIPRQLNGYDCGVFCCKYAQYTCSQDGIMNFTQDDMPRFRKEMEWEITHKMLLYSYLFR</sequence>
<feature type="region of interest" description="Disordered" evidence="5">
    <location>
        <begin position="671"/>
        <end position="690"/>
    </location>
</feature>
<dbReference type="InterPro" id="IPR048324">
    <property type="entry name" value="ZSWIM1-3_RNaseH-like"/>
</dbReference>
<evidence type="ECO:0000256" key="5">
    <source>
        <dbReference type="SAM" id="MobiDB-lite"/>
    </source>
</evidence>
<feature type="domain" description="Ubiquitin-like protease family profile" evidence="6">
    <location>
        <begin position="981"/>
        <end position="1142"/>
    </location>
</feature>
<dbReference type="InterPro" id="IPR003653">
    <property type="entry name" value="Peptidase_C48_C"/>
</dbReference>
<evidence type="ECO:0000256" key="2">
    <source>
        <dbReference type="ARBA" id="ARBA00022670"/>
    </source>
</evidence>
<dbReference type="PANTHER" id="PTHR47456">
    <property type="entry name" value="PHD-TYPE DOMAIN-CONTAINING PROTEIN"/>
    <property type="match status" value="1"/>
</dbReference>
<dbReference type="Pfam" id="PF15299">
    <property type="entry name" value="ALS2CR8"/>
    <property type="match status" value="1"/>
</dbReference>
<evidence type="ECO:0000313" key="9">
    <source>
        <dbReference type="RefSeq" id="XP_035657911.1"/>
    </source>
</evidence>
<feature type="compositionally biased region" description="Basic and acidic residues" evidence="5">
    <location>
        <begin position="754"/>
        <end position="900"/>
    </location>
</feature>
<dbReference type="GO" id="GO:0008270">
    <property type="term" value="F:zinc ion binding"/>
    <property type="evidence" value="ECO:0007669"/>
    <property type="project" value="UniProtKB-KW"/>
</dbReference>
<dbReference type="AlphaFoldDB" id="A0A9J7HDY9"/>
<dbReference type="KEGG" id="bfo:118403317"/>
<dbReference type="SUPFAM" id="SSF54001">
    <property type="entry name" value="Cysteine proteinases"/>
    <property type="match status" value="1"/>
</dbReference>
<dbReference type="Pfam" id="PF21056">
    <property type="entry name" value="ZSWIM1-3_RNaseH-like"/>
    <property type="match status" value="1"/>
</dbReference>
<keyword evidence="8" id="KW-1185">Reference proteome</keyword>
<dbReference type="InterPro" id="IPR029309">
    <property type="entry name" value="CaRF"/>
</dbReference>
<accession>A0A9J7HDY9</accession>
<dbReference type="OrthoDB" id="6123925at2759"/>
<keyword evidence="4" id="KW-0863">Zinc-finger</keyword>
<evidence type="ECO:0000256" key="4">
    <source>
        <dbReference type="PROSITE-ProRule" id="PRU00325"/>
    </source>
</evidence>
<dbReference type="InterPro" id="IPR038765">
    <property type="entry name" value="Papain-like_cys_pep_sf"/>
</dbReference>
<name>A0A9J7HDY9_BRAFL</name>
<dbReference type="PROSITE" id="PS50600">
    <property type="entry name" value="ULP_PROTEASE"/>
    <property type="match status" value="1"/>
</dbReference>